<evidence type="ECO:0000256" key="2">
    <source>
        <dbReference type="ARBA" id="ARBA00022737"/>
    </source>
</evidence>
<protein>
    <submittedName>
        <fullName evidence="4">Acetyltransferase</fullName>
    </submittedName>
</protein>
<dbReference type="SUPFAM" id="SSF51161">
    <property type="entry name" value="Trimeric LpxA-like enzymes"/>
    <property type="match status" value="1"/>
</dbReference>
<dbReference type="InterPro" id="IPR051159">
    <property type="entry name" value="Hexapeptide_acetyltransf"/>
</dbReference>
<reference evidence="4 5" key="1">
    <citation type="submission" date="2020-07" db="EMBL/GenBank/DDBJ databases">
        <authorList>
            <person name="Feng X."/>
        </authorList>
    </citation>
    <scope>NUCLEOTIDE SEQUENCE [LARGE SCALE GENOMIC DNA]</scope>
    <source>
        <strain evidence="4 5">JCM14086</strain>
    </source>
</reference>
<gene>
    <name evidence="4" type="ORF">H5P30_16340</name>
</gene>
<dbReference type="Pfam" id="PF14602">
    <property type="entry name" value="Hexapep_2"/>
    <property type="match status" value="1"/>
</dbReference>
<dbReference type="PROSITE" id="PS00101">
    <property type="entry name" value="HEXAPEP_TRANSFERASES"/>
    <property type="match status" value="1"/>
</dbReference>
<evidence type="ECO:0000256" key="3">
    <source>
        <dbReference type="ARBA" id="ARBA00023315"/>
    </source>
</evidence>
<keyword evidence="5" id="KW-1185">Reference proteome</keyword>
<dbReference type="EMBL" id="JACHVA010000126">
    <property type="protein sequence ID" value="MBC2603353.1"/>
    <property type="molecule type" value="Genomic_DNA"/>
</dbReference>
<keyword evidence="3" id="KW-0012">Acyltransferase</keyword>
<proteinExistence type="predicted"/>
<name>A0A7X1B0G2_9BACT</name>
<dbReference type="RefSeq" id="WP_185693985.1">
    <property type="nucleotide sequence ID" value="NZ_JACHVA010000126.1"/>
</dbReference>
<accession>A0A7X1B0G2</accession>
<dbReference type="PANTHER" id="PTHR23416">
    <property type="entry name" value="SIALIC ACID SYNTHASE-RELATED"/>
    <property type="match status" value="1"/>
</dbReference>
<dbReference type="GO" id="GO:0016746">
    <property type="term" value="F:acyltransferase activity"/>
    <property type="evidence" value="ECO:0007669"/>
    <property type="project" value="UniProtKB-KW"/>
</dbReference>
<sequence>MSLWNLLDRGYSMPKKPGNCKERLLYRIGRHFALRHKNVEAPKSCLFHPGAKIHPRNGKIVFGGNCIIAEGAIIQGNVSFGDNCSVQAYTILVGGGTREDPSGQISIGNGVRIASHGMMIAANHIFDDPDKPIHNQGLRPAPITIEDDCWIGGRVNLTAGVHVGKGSVVGAGSVVTKDVPSMSIAAGIPAKVIKGRLAS</sequence>
<dbReference type="InterPro" id="IPR011004">
    <property type="entry name" value="Trimer_LpxA-like_sf"/>
</dbReference>
<keyword evidence="2" id="KW-0677">Repeat</keyword>
<organism evidence="4 5">
    <name type="scientific">Puniceicoccus vermicola</name>
    <dbReference type="NCBI Taxonomy" id="388746"/>
    <lineage>
        <taxon>Bacteria</taxon>
        <taxon>Pseudomonadati</taxon>
        <taxon>Verrucomicrobiota</taxon>
        <taxon>Opitutia</taxon>
        <taxon>Puniceicoccales</taxon>
        <taxon>Puniceicoccaceae</taxon>
        <taxon>Puniceicoccus</taxon>
    </lineage>
</organism>
<dbReference type="InterPro" id="IPR001451">
    <property type="entry name" value="Hexapep"/>
</dbReference>
<dbReference type="InterPro" id="IPR018357">
    <property type="entry name" value="Hexapep_transf_CS"/>
</dbReference>
<dbReference type="PANTHER" id="PTHR23416:SF78">
    <property type="entry name" value="LIPOPOLYSACCHARIDE BIOSYNTHESIS O-ACETYL TRANSFERASE WBBJ-RELATED"/>
    <property type="match status" value="1"/>
</dbReference>
<evidence type="ECO:0000256" key="1">
    <source>
        <dbReference type="ARBA" id="ARBA00022679"/>
    </source>
</evidence>
<dbReference type="AlphaFoldDB" id="A0A7X1B0G2"/>
<dbReference type="Proteomes" id="UP000525652">
    <property type="component" value="Unassembled WGS sequence"/>
</dbReference>
<dbReference type="Gene3D" id="2.160.10.10">
    <property type="entry name" value="Hexapeptide repeat proteins"/>
    <property type="match status" value="1"/>
</dbReference>
<keyword evidence="1 4" id="KW-0808">Transferase</keyword>
<comment type="caution">
    <text evidence="4">The sequence shown here is derived from an EMBL/GenBank/DDBJ whole genome shotgun (WGS) entry which is preliminary data.</text>
</comment>
<evidence type="ECO:0000313" key="4">
    <source>
        <dbReference type="EMBL" id="MBC2603353.1"/>
    </source>
</evidence>
<evidence type="ECO:0000313" key="5">
    <source>
        <dbReference type="Proteomes" id="UP000525652"/>
    </source>
</evidence>
<dbReference type="CDD" id="cd04647">
    <property type="entry name" value="LbH_MAT_like"/>
    <property type="match status" value="1"/>
</dbReference>